<evidence type="ECO:0000313" key="1">
    <source>
        <dbReference type="EMBL" id="UYV98357.1"/>
    </source>
</evidence>
<organism evidence="1 2">
    <name type="scientific">Paenarthrobacter ureafaciens</name>
    <dbReference type="NCBI Taxonomy" id="37931"/>
    <lineage>
        <taxon>Bacteria</taxon>
        <taxon>Bacillati</taxon>
        <taxon>Actinomycetota</taxon>
        <taxon>Actinomycetes</taxon>
        <taxon>Micrococcales</taxon>
        <taxon>Micrococcaceae</taxon>
        <taxon>Paenarthrobacter</taxon>
    </lineage>
</organism>
<dbReference type="EMBL" id="CP101185">
    <property type="protein sequence ID" value="UYV98357.1"/>
    <property type="molecule type" value="Genomic_DNA"/>
</dbReference>
<gene>
    <name evidence="1" type="ORF">NL394_03745</name>
</gene>
<dbReference type="InterPro" id="IPR023198">
    <property type="entry name" value="PGP-like_dom2"/>
</dbReference>
<dbReference type="PANTHER" id="PTHR43481:SF4">
    <property type="entry name" value="GLYCEROL-1-PHOSPHATE PHOSPHOHYDROLASE 1-RELATED"/>
    <property type="match status" value="1"/>
</dbReference>
<dbReference type="NCBIfam" id="TIGR01549">
    <property type="entry name" value="HAD-SF-IA-v1"/>
    <property type="match status" value="1"/>
</dbReference>
<dbReference type="AlphaFoldDB" id="A0AAX3ELH5"/>
<dbReference type="SUPFAM" id="SSF56784">
    <property type="entry name" value="HAD-like"/>
    <property type="match status" value="1"/>
</dbReference>
<proteinExistence type="predicted"/>
<dbReference type="InterPro" id="IPR036412">
    <property type="entry name" value="HAD-like_sf"/>
</dbReference>
<dbReference type="FunFam" id="3.40.50.1000:FF:000162">
    <property type="entry name" value="HAD-like protein"/>
    <property type="match status" value="1"/>
</dbReference>
<dbReference type="RefSeq" id="WP_069694671.1">
    <property type="nucleotide sequence ID" value="NZ_CP043010.1"/>
</dbReference>
<dbReference type="Gene3D" id="1.10.150.240">
    <property type="entry name" value="Putative phosphatase, domain 2"/>
    <property type="match status" value="1"/>
</dbReference>
<dbReference type="InterPro" id="IPR006439">
    <property type="entry name" value="HAD-SF_hydro_IA"/>
</dbReference>
<dbReference type="SFLD" id="SFLDS00003">
    <property type="entry name" value="Haloacid_Dehalogenase"/>
    <property type="match status" value="1"/>
</dbReference>
<evidence type="ECO:0000313" key="2">
    <source>
        <dbReference type="Proteomes" id="UP001163293"/>
    </source>
</evidence>
<dbReference type="NCBIfam" id="TIGR01509">
    <property type="entry name" value="HAD-SF-IA-v3"/>
    <property type="match status" value="1"/>
</dbReference>
<accession>A0AAX3ELH5</accession>
<protein>
    <submittedName>
        <fullName evidence="1">HAD-IA family hydrolase</fullName>
    </submittedName>
</protein>
<keyword evidence="1" id="KW-0378">Hydrolase</keyword>
<reference evidence="1" key="1">
    <citation type="submission" date="2022-07" db="EMBL/GenBank/DDBJ databases">
        <authorList>
            <person name="Wu T."/>
        </authorList>
    </citation>
    <scope>NUCLEOTIDE SEQUENCE</scope>
    <source>
        <strain evidence="1">SD-1</strain>
    </source>
</reference>
<dbReference type="SFLD" id="SFLDG01135">
    <property type="entry name" value="C1.5.6:_HAD__Beta-PGM__Phospha"/>
    <property type="match status" value="1"/>
</dbReference>
<dbReference type="Proteomes" id="UP001163293">
    <property type="component" value="Chromosome"/>
</dbReference>
<dbReference type="GO" id="GO:0050308">
    <property type="term" value="F:sugar-phosphatase activity"/>
    <property type="evidence" value="ECO:0007669"/>
    <property type="project" value="TreeGrafter"/>
</dbReference>
<dbReference type="Gene3D" id="3.40.50.1000">
    <property type="entry name" value="HAD superfamily/HAD-like"/>
    <property type="match status" value="1"/>
</dbReference>
<dbReference type="PANTHER" id="PTHR43481">
    <property type="entry name" value="FRUCTOSE-1-PHOSPHATE PHOSPHATASE"/>
    <property type="match status" value="1"/>
</dbReference>
<dbReference type="InterPro" id="IPR051806">
    <property type="entry name" value="HAD-like_SPP"/>
</dbReference>
<name>A0AAX3ELH5_PAEUR</name>
<sequence>MILPAAQPGPGHSRQTLTVRAVLFDMDGTLVDSTAVVEQVWLEFAERYGLDYTEILRTSHGVQAGDTVRRYAPADADVVALTAELGEMERNRTDGIIALPGAEALLEALPDEAIALVTSADRILADIRMQAAGLAMPSTAVTAEAVTRGKPHPQGYLKAAALLGAEPADVVVFEDAPAGIAAARAAGMRTVVVGQAAPHQADLEPGMWRIPDYSAVTVETVRHDDGGHVITLTF</sequence>
<dbReference type="Pfam" id="PF00702">
    <property type="entry name" value="Hydrolase"/>
    <property type="match status" value="1"/>
</dbReference>
<keyword evidence="2" id="KW-1185">Reference proteome</keyword>
<dbReference type="InterPro" id="IPR023214">
    <property type="entry name" value="HAD_sf"/>
</dbReference>
<dbReference type="SFLD" id="SFLDG01129">
    <property type="entry name" value="C1.5:_HAD__Beta-PGM__Phosphata"/>
    <property type="match status" value="1"/>
</dbReference>
<dbReference type="PRINTS" id="PR00413">
    <property type="entry name" value="HADHALOGNASE"/>
</dbReference>